<name>A0A5B7GS85_PORTR</name>
<protein>
    <submittedName>
        <fullName evidence="1">Uncharacterized protein</fullName>
    </submittedName>
</protein>
<evidence type="ECO:0000313" key="2">
    <source>
        <dbReference type="Proteomes" id="UP000324222"/>
    </source>
</evidence>
<comment type="caution">
    <text evidence="1">The sequence shown here is derived from an EMBL/GenBank/DDBJ whole genome shotgun (WGS) entry which is preliminary data.</text>
</comment>
<proteinExistence type="predicted"/>
<dbReference type="Proteomes" id="UP000324222">
    <property type="component" value="Unassembled WGS sequence"/>
</dbReference>
<keyword evidence="2" id="KW-1185">Reference proteome</keyword>
<dbReference type="EMBL" id="VSRR010017578">
    <property type="protein sequence ID" value="MPC60486.1"/>
    <property type="molecule type" value="Genomic_DNA"/>
</dbReference>
<sequence>MRLVETVVVARAKWRCTPGRRQRQESGLPTVKPYPLCCVRTSFPTLRSLTTDPQPNWALVAL</sequence>
<gene>
    <name evidence="1" type="ORF">E2C01_054531</name>
</gene>
<reference evidence="1 2" key="1">
    <citation type="submission" date="2019-05" db="EMBL/GenBank/DDBJ databases">
        <title>Another draft genome of Portunus trituberculatus and its Hox gene families provides insights of decapod evolution.</title>
        <authorList>
            <person name="Jeong J.-H."/>
            <person name="Song I."/>
            <person name="Kim S."/>
            <person name="Choi T."/>
            <person name="Kim D."/>
            <person name="Ryu S."/>
            <person name="Kim W."/>
        </authorList>
    </citation>
    <scope>NUCLEOTIDE SEQUENCE [LARGE SCALE GENOMIC DNA]</scope>
    <source>
        <tissue evidence="1">Muscle</tissue>
    </source>
</reference>
<organism evidence="1 2">
    <name type="scientific">Portunus trituberculatus</name>
    <name type="common">Swimming crab</name>
    <name type="synonym">Neptunus trituberculatus</name>
    <dbReference type="NCBI Taxonomy" id="210409"/>
    <lineage>
        <taxon>Eukaryota</taxon>
        <taxon>Metazoa</taxon>
        <taxon>Ecdysozoa</taxon>
        <taxon>Arthropoda</taxon>
        <taxon>Crustacea</taxon>
        <taxon>Multicrustacea</taxon>
        <taxon>Malacostraca</taxon>
        <taxon>Eumalacostraca</taxon>
        <taxon>Eucarida</taxon>
        <taxon>Decapoda</taxon>
        <taxon>Pleocyemata</taxon>
        <taxon>Brachyura</taxon>
        <taxon>Eubrachyura</taxon>
        <taxon>Portunoidea</taxon>
        <taxon>Portunidae</taxon>
        <taxon>Portuninae</taxon>
        <taxon>Portunus</taxon>
    </lineage>
</organism>
<dbReference type="AlphaFoldDB" id="A0A5B7GS85"/>
<evidence type="ECO:0000313" key="1">
    <source>
        <dbReference type="EMBL" id="MPC60486.1"/>
    </source>
</evidence>
<accession>A0A5B7GS85</accession>